<evidence type="ECO:0000313" key="1">
    <source>
        <dbReference type="EMBL" id="GLJ94382.1"/>
    </source>
</evidence>
<accession>A0A9W6M543</accession>
<sequence length="210" mass="24151">MRAISSDERDSAWERTDARYRVYVFDGPDNAVTTVDLVETTLDEALDAARDLSGRDERLWSLALVETDARGLRGLVWLSGMDYNDPPDSAMERAQRARMQNRYLAERRRRGLALHLPNGRRLIRMFPEWTEGWPLWESFSDHYHLTPADLTLSPALGEELRGWNEVWSARGLDAPVPTGWYDEGIRLLGLLREELDDVAEVRAEFLHDPA</sequence>
<protein>
    <submittedName>
        <fullName evidence="1">Uncharacterized protein</fullName>
    </submittedName>
</protein>
<dbReference type="Proteomes" id="UP001142291">
    <property type="component" value="Unassembled WGS sequence"/>
</dbReference>
<organism evidence="1 2">
    <name type="scientific">Microbacterium dextranolyticum</name>
    <dbReference type="NCBI Taxonomy" id="36806"/>
    <lineage>
        <taxon>Bacteria</taxon>
        <taxon>Bacillati</taxon>
        <taxon>Actinomycetota</taxon>
        <taxon>Actinomycetes</taxon>
        <taxon>Micrococcales</taxon>
        <taxon>Microbacteriaceae</taxon>
        <taxon>Microbacterium</taxon>
    </lineage>
</organism>
<dbReference type="AlphaFoldDB" id="A0A9W6M543"/>
<evidence type="ECO:0000313" key="2">
    <source>
        <dbReference type="Proteomes" id="UP001142291"/>
    </source>
</evidence>
<reference evidence="1" key="2">
    <citation type="submission" date="2023-01" db="EMBL/GenBank/DDBJ databases">
        <authorList>
            <person name="Sun Q."/>
            <person name="Evtushenko L."/>
        </authorList>
    </citation>
    <scope>NUCLEOTIDE SEQUENCE</scope>
    <source>
        <strain evidence="1">VKM Ac-1940</strain>
    </source>
</reference>
<proteinExistence type="predicted"/>
<name>A0A9W6M543_9MICO</name>
<reference evidence="1" key="1">
    <citation type="journal article" date="2014" name="Int. J. Syst. Evol. Microbiol.">
        <title>Complete genome sequence of Corynebacterium casei LMG S-19264T (=DSM 44701T), isolated from a smear-ripened cheese.</title>
        <authorList>
            <consortium name="US DOE Joint Genome Institute (JGI-PGF)"/>
            <person name="Walter F."/>
            <person name="Albersmeier A."/>
            <person name="Kalinowski J."/>
            <person name="Ruckert C."/>
        </authorList>
    </citation>
    <scope>NUCLEOTIDE SEQUENCE</scope>
    <source>
        <strain evidence="1">VKM Ac-1940</strain>
    </source>
</reference>
<keyword evidence="2" id="KW-1185">Reference proteome</keyword>
<dbReference type="RefSeq" id="WP_204962886.1">
    <property type="nucleotide sequence ID" value="NZ_BAAAUR010000008.1"/>
</dbReference>
<comment type="caution">
    <text evidence="1">The sequence shown here is derived from an EMBL/GenBank/DDBJ whole genome shotgun (WGS) entry which is preliminary data.</text>
</comment>
<gene>
    <name evidence="1" type="ORF">GCM10017591_04430</name>
</gene>
<dbReference type="EMBL" id="BSER01000002">
    <property type="protein sequence ID" value="GLJ94382.1"/>
    <property type="molecule type" value="Genomic_DNA"/>
</dbReference>